<sequence length="380" mass="40051">MNKTLVAASAGFLIYCSHAAAQSSVTLFGVLDEGINYTSNVGGHASWQTASGELSVSRWGLRGTEDLGGGLNAVFDLESGFALDNGQTAYGGRLFGYQSYVGLQSDRYGSLTFGRQFDSIADTVGLLTANGNWAGFLFSHPLDNDNTDATYHASNSVKYTSPAWAGLTATALYGFSNQAGGFANNRVFSAGVNYTWQTLTLAAVYEDLDAPGANASGSIANDDIGFAAQNQKTWGFGANYGIGPVTLGAVYTRANVMQPSASIYVGDLGLGDHASLKFDNFEINARYNLTPAVILGGMYTYTRASLDEDSGRSSLHWNQVGAMAQYLLSKRTSVYGQLVWQSVSGGNTGTPLDDALIPGTAGASSNSHQIVARLAINHTF</sequence>
<dbReference type="InterPro" id="IPR002299">
    <property type="entry name" value="Porin_Neis"/>
</dbReference>
<keyword evidence="3" id="KW-0813">Transport</keyword>
<dbReference type="GO" id="GO:0009279">
    <property type="term" value="C:cell outer membrane"/>
    <property type="evidence" value="ECO:0007669"/>
    <property type="project" value="UniProtKB-SubCell"/>
</dbReference>
<evidence type="ECO:0000259" key="12">
    <source>
        <dbReference type="Pfam" id="PF13609"/>
    </source>
</evidence>
<feature type="domain" description="Porin" evidence="12">
    <location>
        <begin position="10"/>
        <end position="340"/>
    </location>
</feature>
<feature type="signal peptide" evidence="11">
    <location>
        <begin position="1"/>
        <end position="19"/>
    </location>
</feature>
<reference evidence="13 14" key="1">
    <citation type="submission" date="2019-03" db="EMBL/GenBank/DDBJ databases">
        <title>Paraburkholderia sp. 7MH5, isolated from subtropical forest soil.</title>
        <authorList>
            <person name="Gao Z.-H."/>
            <person name="Qiu L.-H."/>
        </authorList>
    </citation>
    <scope>NUCLEOTIDE SEQUENCE [LARGE SCALE GENOMIC DNA]</scope>
    <source>
        <strain evidence="13 14">7MH5</strain>
    </source>
</reference>
<evidence type="ECO:0000256" key="1">
    <source>
        <dbReference type="ARBA" id="ARBA00004571"/>
    </source>
</evidence>
<comment type="subunit">
    <text evidence="2">Homotrimer.</text>
</comment>
<keyword evidence="8" id="KW-0626">Porin</keyword>
<dbReference type="InterPro" id="IPR023614">
    <property type="entry name" value="Porin_dom_sf"/>
</dbReference>
<dbReference type="GO" id="GO:0046930">
    <property type="term" value="C:pore complex"/>
    <property type="evidence" value="ECO:0007669"/>
    <property type="project" value="UniProtKB-KW"/>
</dbReference>
<keyword evidence="9" id="KW-0472">Membrane</keyword>
<dbReference type="SUPFAM" id="SSF56935">
    <property type="entry name" value="Porins"/>
    <property type="match status" value="1"/>
</dbReference>
<feature type="chain" id="PRO_5021025151" evidence="11">
    <location>
        <begin position="20"/>
        <end position="380"/>
    </location>
</feature>
<keyword evidence="7" id="KW-0406">Ion transport</keyword>
<dbReference type="GO" id="GO:0015288">
    <property type="term" value="F:porin activity"/>
    <property type="evidence" value="ECO:0007669"/>
    <property type="project" value="UniProtKB-KW"/>
</dbReference>
<keyword evidence="5" id="KW-0812">Transmembrane</keyword>
<organism evidence="13 14">
    <name type="scientific">Paraburkholderia pallida</name>
    <dbReference type="NCBI Taxonomy" id="2547399"/>
    <lineage>
        <taxon>Bacteria</taxon>
        <taxon>Pseudomonadati</taxon>
        <taxon>Pseudomonadota</taxon>
        <taxon>Betaproteobacteria</taxon>
        <taxon>Burkholderiales</taxon>
        <taxon>Burkholderiaceae</taxon>
        <taxon>Paraburkholderia</taxon>
    </lineage>
</organism>
<keyword evidence="10" id="KW-0998">Cell outer membrane</keyword>
<dbReference type="AlphaFoldDB" id="A0A4P7D8C1"/>
<evidence type="ECO:0000256" key="3">
    <source>
        <dbReference type="ARBA" id="ARBA00022448"/>
    </source>
</evidence>
<evidence type="ECO:0000256" key="7">
    <source>
        <dbReference type="ARBA" id="ARBA00023065"/>
    </source>
</evidence>
<evidence type="ECO:0000256" key="4">
    <source>
        <dbReference type="ARBA" id="ARBA00022452"/>
    </source>
</evidence>
<gene>
    <name evidence="13" type="ORF">E1956_39530</name>
</gene>
<keyword evidence="6 11" id="KW-0732">Signal</keyword>
<dbReference type="InterPro" id="IPR033900">
    <property type="entry name" value="Gram_neg_porin_domain"/>
</dbReference>
<comment type="subcellular location">
    <subcellularLocation>
        <location evidence="1">Cell outer membrane</location>
        <topology evidence="1">Multi-pass membrane protein</topology>
    </subcellularLocation>
</comment>
<evidence type="ECO:0000313" key="14">
    <source>
        <dbReference type="Proteomes" id="UP000295727"/>
    </source>
</evidence>
<proteinExistence type="predicted"/>
<evidence type="ECO:0000256" key="2">
    <source>
        <dbReference type="ARBA" id="ARBA00011233"/>
    </source>
</evidence>
<dbReference type="Pfam" id="PF13609">
    <property type="entry name" value="Porin_4"/>
    <property type="match status" value="1"/>
</dbReference>
<dbReference type="PANTHER" id="PTHR34501:SF9">
    <property type="entry name" value="MAJOR OUTER MEMBRANE PROTEIN P.IA"/>
    <property type="match status" value="1"/>
</dbReference>
<evidence type="ECO:0000256" key="9">
    <source>
        <dbReference type="ARBA" id="ARBA00023136"/>
    </source>
</evidence>
<dbReference type="KEGG" id="ppai:E1956_39530"/>
<name>A0A4P7D8C1_9BURK</name>
<keyword evidence="4" id="KW-1134">Transmembrane beta strand</keyword>
<evidence type="ECO:0000256" key="11">
    <source>
        <dbReference type="SAM" id="SignalP"/>
    </source>
</evidence>
<evidence type="ECO:0000256" key="8">
    <source>
        <dbReference type="ARBA" id="ARBA00023114"/>
    </source>
</evidence>
<protein>
    <submittedName>
        <fullName evidence="13">Porin</fullName>
    </submittedName>
</protein>
<dbReference type="PANTHER" id="PTHR34501">
    <property type="entry name" value="PROTEIN YDDL-RELATED"/>
    <property type="match status" value="1"/>
</dbReference>
<dbReference type="RefSeq" id="WP_134758743.1">
    <property type="nucleotide sequence ID" value="NZ_CP038151.1"/>
</dbReference>
<accession>A0A4P7D8C1</accession>
<dbReference type="PRINTS" id="PR00184">
    <property type="entry name" value="NEISSPPORIN"/>
</dbReference>
<evidence type="ECO:0000313" key="13">
    <source>
        <dbReference type="EMBL" id="QBR03245.1"/>
    </source>
</evidence>
<evidence type="ECO:0000256" key="10">
    <source>
        <dbReference type="ARBA" id="ARBA00023237"/>
    </source>
</evidence>
<dbReference type="Gene3D" id="2.40.160.10">
    <property type="entry name" value="Porin"/>
    <property type="match status" value="1"/>
</dbReference>
<dbReference type="EMBL" id="CP038151">
    <property type="protein sequence ID" value="QBR03245.1"/>
    <property type="molecule type" value="Genomic_DNA"/>
</dbReference>
<evidence type="ECO:0000256" key="5">
    <source>
        <dbReference type="ARBA" id="ARBA00022692"/>
    </source>
</evidence>
<evidence type="ECO:0000256" key="6">
    <source>
        <dbReference type="ARBA" id="ARBA00022729"/>
    </source>
</evidence>
<dbReference type="OrthoDB" id="8982743at2"/>
<keyword evidence="14" id="KW-1185">Reference proteome</keyword>
<dbReference type="GO" id="GO:0006811">
    <property type="term" value="P:monoatomic ion transport"/>
    <property type="evidence" value="ECO:0007669"/>
    <property type="project" value="UniProtKB-KW"/>
</dbReference>
<dbReference type="CDD" id="cd00342">
    <property type="entry name" value="gram_neg_porins"/>
    <property type="match status" value="1"/>
</dbReference>
<dbReference type="Proteomes" id="UP000295727">
    <property type="component" value="Chromosome 4"/>
</dbReference>
<dbReference type="InterPro" id="IPR050298">
    <property type="entry name" value="Gram-neg_bact_OMP"/>
</dbReference>